<dbReference type="Gene3D" id="3.70.10.10">
    <property type="match status" value="1"/>
</dbReference>
<dbReference type="EMBL" id="BSXU01000533">
    <property type="protein sequence ID" value="GMG21026.1"/>
    <property type="molecule type" value="Genomic_DNA"/>
</dbReference>
<name>A0A9W6YTL1_AMBMO</name>
<protein>
    <submittedName>
        <fullName evidence="2">Unnamed protein product</fullName>
    </submittedName>
</protein>
<feature type="compositionally biased region" description="Polar residues" evidence="1">
    <location>
        <begin position="497"/>
        <end position="509"/>
    </location>
</feature>
<evidence type="ECO:0000313" key="3">
    <source>
        <dbReference type="Proteomes" id="UP001165063"/>
    </source>
</evidence>
<feature type="region of interest" description="Disordered" evidence="1">
    <location>
        <begin position="497"/>
        <end position="556"/>
    </location>
</feature>
<organism evidence="2 3">
    <name type="scientific">Ambrosiozyma monospora</name>
    <name type="common">Yeast</name>
    <name type="synonym">Endomycopsis monosporus</name>
    <dbReference type="NCBI Taxonomy" id="43982"/>
    <lineage>
        <taxon>Eukaryota</taxon>
        <taxon>Fungi</taxon>
        <taxon>Dikarya</taxon>
        <taxon>Ascomycota</taxon>
        <taxon>Saccharomycotina</taxon>
        <taxon>Pichiomycetes</taxon>
        <taxon>Pichiales</taxon>
        <taxon>Pichiaceae</taxon>
        <taxon>Ambrosiozyma</taxon>
    </lineage>
</organism>
<dbReference type="OrthoDB" id="3992718at2759"/>
<feature type="compositionally biased region" description="Acidic residues" evidence="1">
    <location>
        <begin position="637"/>
        <end position="650"/>
    </location>
</feature>
<evidence type="ECO:0000256" key="1">
    <source>
        <dbReference type="SAM" id="MobiDB-lite"/>
    </source>
</evidence>
<comment type="caution">
    <text evidence="2">The sequence shown here is derived from an EMBL/GenBank/DDBJ whole genome shotgun (WGS) entry which is preliminary data.</text>
</comment>
<feature type="compositionally biased region" description="Basic and acidic residues" evidence="1">
    <location>
        <begin position="511"/>
        <end position="529"/>
    </location>
</feature>
<keyword evidence="3" id="KW-1185">Reference proteome</keyword>
<feature type="region of interest" description="Disordered" evidence="1">
    <location>
        <begin position="608"/>
        <end position="672"/>
    </location>
</feature>
<reference evidence="2" key="1">
    <citation type="submission" date="2023-04" db="EMBL/GenBank/DDBJ databases">
        <title>Ambrosiozyma monospora NBRC 1965.</title>
        <authorList>
            <person name="Ichikawa N."/>
            <person name="Sato H."/>
            <person name="Tonouchi N."/>
        </authorList>
    </citation>
    <scope>NUCLEOTIDE SEQUENCE</scope>
    <source>
        <strain evidence="2">NBRC 1965</strain>
    </source>
</reference>
<dbReference type="AlphaFoldDB" id="A0A9W6YTL1"/>
<feature type="compositionally biased region" description="Basic and acidic residues" evidence="1">
    <location>
        <begin position="625"/>
        <end position="636"/>
    </location>
</feature>
<sequence length="672" mass="76490">MPFKLTLELGSGDAKKLWTRSIFSLSTISDNIKLTIRQKPEDEIDVPEGEPASFDEILLTAVNLSKTTSLTCLFRSNFFTSFAIEGELPNDKPAGDDLNNARSFGFMINSKNLNVLFKDCGENSDHFKMVVIYGEHRQDFRKNMLFRYSNKLYVEFKTKNELLKKYSLNFNNASRDSYDLKVWSEYRRILTLQQPFDDDDDQDVVENLEGTDGQRVRYLAMDVLIFKKLLQLYSNYIEDFKIEIREKVAKLIFGGFNRTDLLTGPGAPGTGKSNHLKTQQRDLISNNCVTLSATLSLSDIYYSNIEEPKDPEAPEHIVQVSFKLKDFKTYINLISFNVSNKQSDAFALTENAVEIMFTTPGFPIVFERKFGPKSGLRLSDKKKSYTADSISAMNGDSDDNDEEYCSFTLTIITDSEVEKLQLQREEKFKMKNMQRANVYRQNHPEIKQESNRIELDNSKLALSQPRAASNVNNLILGEEPDMISSGAIRKLEDEITKATTNSRAPTQRQTQKRDATKQSLHKDDDHELLYDMGEPEEPVYHDEPLFVPDDDGEDDYATADKRIASRGIPGVVTAASHTNAPDEHNVEDILWNNPMYHKTKINTVLGSLAGSADSNKRRKTSDGTQHGKDMVDLDKQDNEEDEVEEEEEEINEKSVYLGPTQNVPRVKGIFDD</sequence>
<dbReference type="Proteomes" id="UP001165063">
    <property type="component" value="Unassembled WGS sequence"/>
</dbReference>
<accession>A0A9W6YTL1</accession>
<proteinExistence type="predicted"/>
<gene>
    <name evidence="2" type="ORF">Amon01_000166900</name>
</gene>
<evidence type="ECO:0000313" key="2">
    <source>
        <dbReference type="EMBL" id="GMG21026.1"/>
    </source>
</evidence>